<protein>
    <recommendedName>
        <fullName evidence="2">BAH domain-containing protein</fullName>
    </recommendedName>
</protein>
<dbReference type="InterPro" id="IPR001025">
    <property type="entry name" value="BAH_dom"/>
</dbReference>
<keyword evidence="4" id="KW-1185">Reference proteome</keyword>
<accession>A0A5N6R6D1</accession>
<dbReference type="SMART" id="SM00439">
    <property type="entry name" value="BAH"/>
    <property type="match status" value="1"/>
</dbReference>
<reference evidence="3 4" key="1">
    <citation type="submission" date="2019-06" db="EMBL/GenBank/DDBJ databases">
        <title>A chromosomal-level reference genome of Carpinus fangiana (Coryloideae, Betulaceae).</title>
        <authorList>
            <person name="Yang X."/>
            <person name="Wang Z."/>
            <person name="Zhang L."/>
            <person name="Hao G."/>
            <person name="Liu J."/>
            <person name="Yang Y."/>
        </authorList>
    </citation>
    <scope>NUCLEOTIDE SEQUENCE [LARGE SCALE GENOMIC DNA]</scope>
    <source>
        <strain evidence="3">Cfa_2016G</strain>
        <tissue evidence="3">Leaf</tissue>
    </source>
</reference>
<feature type="compositionally biased region" description="Polar residues" evidence="1">
    <location>
        <begin position="252"/>
        <end position="263"/>
    </location>
</feature>
<dbReference type="PROSITE" id="PS51038">
    <property type="entry name" value="BAH"/>
    <property type="match status" value="1"/>
</dbReference>
<organism evidence="3 4">
    <name type="scientific">Carpinus fangiana</name>
    <dbReference type="NCBI Taxonomy" id="176857"/>
    <lineage>
        <taxon>Eukaryota</taxon>
        <taxon>Viridiplantae</taxon>
        <taxon>Streptophyta</taxon>
        <taxon>Embryophyta</taxon>
        <taxon>Tracheophyta</taxon>
        <taxon>Spermatophyta</taxon>
        <taxon>Magnoliopsida</taxon>
        <taxon>eudicotyledons</taxon>
        <taxon>Gunneridae</taxon>
        <taxon>Pentapetalae</taxon>
        <taxon>rosids</taxon>
        <taxon>fabids</taxon>
        <taxon>Fagales</taxon>
        <taxon>Betulaceae</taxon>
        <taxon>Carpinus</taxon>
    </lineage>
</organism>
<dbReference type="Gene3D" id="2.30.30.490">
    <property type="match status" value="1"/>
</dbReference>
<dbReference type="GO" id="GO:0003723">
    <property type="term" value="F:RNA binding"/>
    <property type="evidence" value="ECO:0007669"/>
    <property type="project" value="TreeGrafter"/>
</dbReference>
<dbReference type="InterPro" id="IPR043151">
    <property type="entry name" value="BAH_sf"/>
</dbReference>
<name>A0A5N6R6D1_9ROSI</name>
<dbReference type="Pfam" id="PF01426">
    <property type="entry name" value="BAH"/>
    <property type="match status" value="1"/>
</dbReference>
<feature type="domain" description="BAH" evidence="2">
    <location>
        <begin position="42"/>
        <end position="168"/>
    </location>
</feature>
<dbReference type="GO" id="GO:0003682">
    <property type="term" value="F:chromatin binding"/>
    <property type="evidence" value="ECO:0007669"/>
    <property type="project" value="InterPro"/>
</dbReference>
<sequence>MVEAADRVEEEEELEFKWGKKRGVGGKKKDFTFYQSFTYDGVEYELYDCVYLLAAGESEPHIGKLIKILESPLKKKTVKVLWFFRPCEMLKYPGVVVDAAENELFLASGDGAGLANMNPLEAIAGKCNVVCTSKDSRNPKVSDEELQKADFIFYRAFDVKDLKILDKIEEKVAGIEVKFMFNRPGLQKPGIVLNLDSDKKGVGGNAVAGNETEVPSKRNPSKEHPTLSTNGISVDTLGKEHADANASLVKLKQNTSPRENPASSVGVEIGEMPLNNNEMENVSIDHTKSMSEVRENKDSKASLEEKAKSAKDCGDLEDRPAKKAKFEGSIKVSDDKNEKNMQKLSVNVDGTDPKALATITASEDKPTLKLAEDSEGAEKRPSKEVPDEKTKHSNGKLLEASQRQSPDVDKKMDHQIMEVAQRTDVEFSKYMGLAHSLWMLQAILFVPL</sequence>
<evidence type="ECO:0000256" key="1">
    <source>
        <dbReference type="SAM" id="MobiDB-lite"/>
    </source>
</evidence>
<dbReference type="Proteomes" id="UP000327013">
    <property type="component" value="Chromosome 5"/>
</dbReference>
<feature type="region of interest" description="Disordered" evidence="1">
    <location>
        <begin position="203"/>
        <end position="229"/>
    </location>
</feature>
<dbReference type="EMBL" id="CM017325">
    <property type="protein sequence ID" value="KAE8056570.1"/>
    <property type="molecule type" value="Genomic_DNA"/>
</dbReference>
<evidence type="ECO:0000313" key="4">
    <source>
        <dbReference type="Proteomes" id="UP000327013"/>
    </source>
</evidence>
<feature type="compositionally biased region" description="Basic and acidic residues" evidence="1">
    <location>
        <begin position="283"/>
        <end position="341"/>
    </location>
</feature>
<feature type="region of interest" description="Disordered" evidence="1">
    <location>
        <begin position="252"/>
        <end position="410"/>
    </location>
</feature>
<evidence type="ECO:0000259" key="2">
    <source>
        <dbReference type="PROSITE" id="PS51038"/>
    </source>
</evidence>
<proteinExistence type="predicted"/>
<dbReference type="PANTHER" id="PTHR47073:SF2">
    <property type="entry name" value="PROTEIN ANTI-SILENCING 1"/>
    <property type="match status" value="1"/>
</dbReference>
<dbReference type="OrthoDB" id="1896853at2759"/>
<dbReference type="AlphaFoldDB" id="A0A5N6R6D1"/>
<dbReference type="PANTHER" id="PTHR47073">
    <property type="entry name" value="PROTEIN ANTI-SILENCING 1"/>
    <property type="match status" value="1"/>
</dbReference>
<feature type="compositionally biased region" description="Basic and acidic residues" evidence="1">
    <location>
        <begin position="214"/>
        <end position="225"/>
    </location>
</feature>
<feature type="compositionally biased region" description="Basic and acidic residues" evidence="1">
    <location>
        <begin position="362"/>
        <end position="391"/>
    </location>
</feature>
<dbReference type="FunFam" id="2.30.30.490:FF:000017">
    <property type="entry name" value="Bromo-adjacent homology (BAH) domain-containing protein"/>
    <property type="match status" value="1"/>
</dbReference>
<gene>
    <name evidence="3" type="ORF">FH972_013336</name>
</gene>
<evidence type="ECO:0000313" key="3">
    <source>
        <dbReference type="EMBL" id="KAE8056570.1"/>
    </source>
</evidence>